<keyword evidence="3" id="KW-1185">Reference proteome</keyword>
<feature type="chain" id="PRO_5043339911" description="Purine nucleoside permease" evidence="1">
    <location>
        <begin position="22"/>
        <end position="411"/>
    </location>
</feature>
<dbReference type="GO" id="GO:0055085">
    <property type="term" value="P:transmembrane transport"/>
    <property type="evidence" value="ECO:0007669"/>
    <property type="project" value="InterPro"/>
</dbReference>
<dbReference type="Pfam" id="PF06516">
    <property type="entry name" value="NUP"/>
    <property type="match status" value="1"/>
</dbReference>
<comment type="caution">
    <text evidence="2">The sequence shown here is derived from an EMBL/GenBank/DDBJ whole genome shotgun (WGS) entry which is preliminary data.</text>
</comment>
<reference evidence="2 3" key="1">
    <citation type="submission" date="2022-09" db="EMBL/GenBank/DDBJ databases">
        <authorList>
            <person name="Palmer J.M."/>
        </authorList>
    </citation>
    <scope>NUCLEOTIDE SEQUENCE [LARGE SCALE GENOMIC DNA]</scope>
    <source>
        <strain evidence="2 3">DSM 7382</strain>
    </source>
</reference>
<dbReference type="PANTHER" id="PTHR38643:SF1">
    <property type="entry name" value="PURINE NUCLEOSIDE PERMEASE C285.05-RELATED"/>
    <property type="match status" value="1"/>
</dbReference>
<evidence type="ECO:0000313" key="3">
    <source>
        <dbReference type="Proteomes" id="UP001385951"/>
    </source>
</evidence>
<dbReference type="PANTHER" id="PTHR38643">
    <property type="entry name" value="PURINE NUCLEOSIDE PERMEASE C285.05-RELATED"/>
    <property type="match status" value="1"/>
</dbReference>
<evidence type="ECO:0000313" key="2">
    <source>
        <dbReference type="EMBL" id="KAK7676794.1"/>
    </source>
</evidence>
<dbReference type="InterPro" id="IPR009486">
    <property type="entry name" value="Pur_nuclsid_perm"/>
</dbReference>
<organism evidence="2 3">
    <name type="scientific">Cerrena zonata</name>
    <dbReference type="NCBI Taxonomy" id="2478898"/>
    <lineage>
        <taxon>Eukaryota</taxon>
        <taxon>Fungi</taxon>
        <taxon>Dikarya</taxon>
        <taxon>Basidiomycota</taxon>
        <taxon>Agaricomycotina</taxon>
        <taxon>Agaricomycetes</taxon>
        <taxon>Polyporales</taxon>
        <taxon>Cerrenaceae</taxon>
        <taxon>Cerrena</taxon>
    </lineage>
</organism>
<evidence type="ECO:0000256" key="1">
    <source>
        <dbReference type="SAM" id="SignalP"/>
    </source>
</evidence>
<name>A0AAW0FFA0_9APHY</name>
<dbReference type="AlphaFoldDB" id="A0AAW0FFA0"/>
<dbReference type="GO" id="GO:0005783">
    <property type="term" value="C:endoplasmic reticulum"/>
    <property type="evidence" value="ECO:0007669"/>
    <property type="project" value="TreeGrafter"/>
</dbReference>
<proteinExistence type="predicted"/>
<gene>
    <name evidence="2" type="ORF">QCA50_020262</name>
</gene>
<dbReference type="EMBL" id="JASBNA010000104">
    <property type="protein sequence ID" value="KAK7676794.1"/>
    <property type="molecule type" value="Genomic_DNA"/>
</dbReference>
<keyword evidence="1" id="KW-0732">Signal</keyword>
<protein>
    <recommendedName>
        <fullName evidence="4">Purine nucleoside permease</fullName>
    </recommendedName>
</protein>
<accession>A0AAW0FFA0</accession>
<evidence type="ECO:0008006" key="4">
    <source>
        <dbReference type="Google" id="ProtNLM"/>
    </source>
</evidence>
<feature type="signal peptide" evidence="1">
    <location>
        <begin position="1"/>
        <end position="21"/>
    </location>
</feature>
<dbReference type="Proteomes" id="UP001385951">
    <property type="component" value="Unassembled WGS sequence"/>
</dbReference>
<sequence>MLAPAALKCLWALLLATVVQAVISPKVVIFSFFNDERDIWLGIPEFNLLEQNVTIPGLFTQFPDIHCNGNGSVCQLTTGEGEINAAASTLALVLSPEFNLTQTYFLFAGVAGINPGVGTLASVTFAQFAVQVGLQYEVDAREKPANFSTGFIPQGATAINSYPQFIYGTEVFQLNDALRQRAIEFAKTASLNDTADAQAYRKRYPNATAQGSPNVIGCDTATSDVWWTGELIGRAFENFMTLLTNGTSTYCTTQQEDNAVLESLLRGHIARRVDFSRIILMRTASDFDRPPPGGSVTDNLFNEYFGDASILNLYLAGIKVIEGIIGGWNDTFAAGVSPQNYIGDVIGSIGGSPKYGPGSIFNGQGAPPTPDVNVTASGNLANSAHTWSTGSFSVRVILALSGWVGVWLLAV</sequence>